<name>A0A6M7UGA3_9HYPH</name>
<dbReference type="AlphaFoldDB" id="A0A6M7UGA3"/>
<keyword evidence="2" id="KW-1185">Reference proteome</keyword>
<gene>
    <name evidence="1" type="ORF">EB233_17285</name>
</gene>
<reference evidence="1 2" key="1">
    <citation type="submission" date="2018-10" db="EMBL/GenBank/DDBJ databases">
        <authorList>
            <person name="Perry B.J."/>
            <person name="Sullivan J.T."/>
            <person name="Murphy R.J.T."/>
            <person name="Ramsay J.P."/>
            <person name="Ronson C.W."/>
        </authorList>
    </citation>
    <scope>NUCLEOTIDE SEQUENCE [LARGE SCALE GENOMIC DNA]</scope>
    <source>
        <strain evidence="1 2">NZP2014</strain>
    </source>
</reference>
<evidence type="ECO:0000313" key="1">
    <source>
        <dbReference type="EMBL" id="QKC77049.1"/>
    </source>
</evidence>
<organism evidence="1 2">
    <name type="scientific">Mesorhizobium erdmanii</name>
    <dbReference type="NCBI Taxonomy" id="1777866"/>
    <lineage>
        <taxon>Bacteria</taxon>
        <taxon>Pseudomonadati</taxon>
        <taxon>Pseudomonadota</taxon>
        <taxon>Alphaproteobacteria</taxon>
        <taxon>Hyphomicrobiales</taxon>
        <taxon>Phyllobacteriaceae</taxon>
        <taxon>Mesorhizobium</taxon>
    </lineage>
</organism>
<proteinExistence type="predicted"/>
<accession>A0A6M7UGA3</accession>
<dbReference type="EMBL" id="CP033361">
    <property type="protein sequence ID" value="QKC77049.1"/>
    <property type="molecule type" value="Genomic_DNA"/>
</dbReference>
<evidence type="ECO:0000313" key="2">
    <source>
        <dbReference type="Proteomes" id="UP000503339"/>
    </source>
</evidence>
<protein>
    <submittedName>
        <fullName evidence="1">Uncharacterized protein</fullName>
    </submittedName>
</protein>
<dbReference type="KEGG" id="merd:EB233_17285"/>
<dbReference type="Proteomes" id="UP000503339">
    <property type="component" value="Chromosome"/>
</dbReference>
<sequence length="62" mass="6768">MQIARQTPGISDIPGGNRQPAVRRTFAAPLNAVALEQTALWHCVNLDIFGRGTIFAREGEFS</sequence>